<evidence type="ECO:0000256" key="8">
    <source>
        <dbReference type="ARBA" id="ARBA00022982"/>
    </source>
</evidence>
<keyword evidence="10" id="KW-0408">Iron</keyword>
<keyword evidence="14" id="KW-1185">Reference proteome</keyword>
<evidence type="ECO:0000256" key="9">
    <source>
        <dbReference type="ARBA" id="ARBA00022989"/>
    </source>
</evidence>
<evidence type="ECO:0000256" key="11">
    <source>
        <dbReference type="ARBA" id="ARBA00023136"/>
    </source>
</evidence>
<keyword evidence="4" id="KW-1003">Cell membrane</keyword>
<dbReference type="PIRSF" id="PIRSF000267">
    <property type="entry name" value="Cyt_oxidse_sub2"/>
    <property type="match status" value="1"/>
</dbReference>
<keyword evidence="11 12" id="KW-0472">Membrane</keyword>
<reference evidence="13" key="1">
    <citation type="submission" date="2014-05" db="EMBL/GenBank/DDBJ databases">
        <title>Genome sequence of Mycobacterium aromaticivorans strain JS19b1T (= DSM 45407T).</title>
        <authorList>
            <person name="Kwak Y."/>
            <person name="Park G.-S."/>
            <person name="Li Q.X."/>
            <person name="Lee S.-E."/>
            <person name="Shin J.-H."/>
        </authorList>
    </citation>
    <scope>NUCLEOTIDE SEQUENCE [LARGE SCALE GENOMIC DNA]</scope>
    <source>
        <strain evidence="13">JS19b1</strain>
    </source>
</reference>
<feature type="transmembrane region" description="Helical" evidence="12">
    <location>
        <begin position="6"/>
        <end position="28"/>
    </location>
</feature>
<comment type="subcellular location">
    <subcellularLocation>
        <location evidence="1">Cell membrane</location>
        <topology evidence="1">Multi-pass membrane protein</topology>
    </subcellularLocation>
</comment>
<evidence type="ECO:0000256" key="6">
    <source>
        <dbReference type="ARBA" id="ARBA00022692"/>
    </source>
</evidence>
<sequence length="347" mass="37633">MGLQQIWFVIVAVLFLGFFVLEGFDFGVGMVMTWLGRIGKGDNETHRRAVLNTIGPVWDGNEVWLITAGGAMFAAFPHWYATVFSTLYLPLLVILLSMIARVVAIEWRGKIDDPKWRRWCDIGIATGSWLPAILWGVAFAVLVKGLPVGPDKNVADLAVSDVLNPYTLLGGLATCSLFLFHGAVFLALKSGGAVRGDAVGLARTLSVPATVLVAAFGVWTQLAYGKPWTWAVLAIAVIAQLAAVAAAWAAREGWAFLATTIVVAAVVTLLFGSLYPNLVPSTISPAYDVTIYNGSSSPYTLKVMTWAAAIFTPIVLIYQGWTYWVFRKRVFAESIPKSVGLPLRRVP</sequence>
<dbReference type="eggNOG" id="COG1294">
    <property type="taxonomic scope" value="Bacteria"/>
</dbReference>
<gene>
    <name evidence="13" type="ORF">Y900_023845</name>
</gene>
<comment type="similarity">
    <text evidence="2">Belongs to the cytochrome ubiquinol oxidase subunit 2 family.</text>
</comment>
<dbReference type="GO" id="GO:0009055">
    <property type="term" value="F:electron transfer activity"/>
    <property type="evidence" value="ECO:0007669"/>
    <property type="project" value="TreeGrafter"/>
</dbReference>
<evidence type="ECO:0000256" key="4">
    <source>
        <dbReference type="ARBA" id="ARBA00022475"/>
    </source>
</evidence>
<proteinExistence type="inferred from homology"/>
<dbReference type="RefSeq" id="WP_036344728.1">
    <property type="nucleotide sequence ID" value="NZ_JALN02000001.1"/>
</dbReference>
<evidence type="ECO:0000256" key="2">
    <source>
        <dbReference type="ARBA" id="ARBA00007543"/>
    </source>
</evidence>
<name>A0A064CNG7_9MYCO</name>
<dbReference type="Proteomes" id="UP000022835">
    <property type="component" value="Unassembled WGS sequence"/>
</dbReference>
<dbReference type="GO" id="GO:0070069">
    <property type="term" value="C:cytochrome complex"/>
    <property type="evidence" value="ECO:0007669"/>
    <property type="project" value="TreeGrafter"/>
</dbReference>
<dbReference type="STRING" id="1440774.Y900_023845"/>
<feature type="transmembrane region" description="Helical" evidence="12">
    <location>
        <begin position="200"/>
        <end position="222"/>
    </location>
</feature>
<feature type="transmembrane region" description="Helical" evidence="12">
    <location>
        <begin position="119"/>
        <end position="143"/>
    </location>
</feature>
<dbReference type="PANTHER" id="PTHR43141">
    <property type="entry name" value="CYTOCHROME BD2 SUBUNIT II"/>
    <property type="match status" value="1"/>
</dbReference>
<keyword evidence="7" id="KW-0479">Metal-binding</keyword>
<dbReference type="GO" id="GO:0016682">
    <property type="term" value="F:oxidoreductase activity, acting on diphenols and related substances as donors, oxygen as acceptor"/>
    <property type="evidence" value="ECO:0007669"/>
    <property type="project" value="TreeGrafter"/>
</dbReference>
<evidence type="ECO:0000256" key="12">
    <source>
        <dbReference type="SAM" id="Phobius"/>
    </source>
</evidence>
<dbReference type="InterPro" id="IPR003317">
    <property type="entry name" value="Cyt-d_oxidase_su2"/>
</dbReference>
<evidence type="ECO:0000313" key="13">
    <source>
        <dbReference type="EMBL" id="KDF01881.1"/>
    </source>
</evidence>
<dbReference type="OrthoDB" id="9776710at2"/>
<organism evidence="13 14">
    <name type="scientific">Mycolicibacterium aromaticivorans JS19b1 = JCM 16368</name>
    <dbReference type="NCBI Taxonomy" id="1440774"/>
    <lineage>
        <taxon>Bacteria</taxon>
        <taxon>Bacillati</taxon>
        <taxon>Actinomycetota</taxon>
        <taxon>Actinomycetes</taxon>
        <taxon>Mycobacteriales</taxon>
        <taxon>Mycobacteriaceae</taxon>
        <taxon>Mycolicibacterium</taxon>
    </lineage>
</organism>
<keyword evidence="9 12" id="KW-1133">Transmembrane helix</keyword>
<accession>A0A064CNG7</accession>
<feature type="transmembrane region" description="Helical" evidence="12">
    <location>
        <begin position="87"/>
        <end position="107"/>
    </location>
</feature>
<evidence type="ECO:0000256" key="10">
    <source>
        <dbReference type="ARBA" id="ARBA00023004"/>
    </source>
</evidence>
<dbReference type="GO" id="GO:0046872">
    <property type="term" value="F:metal ion binding"/>
    <property type="evidence" value="ECO:0007669"/>
    <property type="project" value="UniProtKB-KW"/>
</dbReference>
<keyword evidence="5" id="KW-0349">Heme</keyword>
<dbReference type="GO" id="GO:0005886">
    <property type="term" value="C:plasma membrane"/>
    <property type="evidence" value="ECO:0007669"/>
    <property type="project" value="UniProtKB-SubCell"/>
</dbReference>
<evidence type="ECO:0000256" key="1">
    <source>
        <dbReference type="ARBA" id="ARBA00004651"/>
    </source>
</evidence>
<dbReference type="Pfam" id="PF02322">
    <property type="entry name" value="Cyt_bd_oxida_II"/>
    <property type="match status" value="1"/>
</dbReference>
<feature type="transmembrane region" description="Helical" evidence="12">
    <location>
        <begin position="255"/>
        <end position="275"/>
    </location>
</feature>
<keyword evidence="6 12" id="KW-0812">Transmembrane</keyword>
<feature type="transmembrane region" description="Helical" evidence="12">
    <location>
        <begin position="163"/>
        <end position="188"/>
    </location>
</feature>
<keyword evidence="8" id="KW-0249">Electron transport</keyword>
<comment type="caution">
    <text evidence="13">The sequence shown here is derived from an EMBL/GenBank/DDBJ whole genome shotgun (WGS) entry which is preliminary data.</text>
</comment>
<dbReference type="NCBIfam" id="TIGR00203">
    <property type="entry name" value="cydB"/>
    <property type="match status" value="1"/>
</dbReference>
<evidence type="ECO:0000256" key="5">
    <source>
        <dbReference type="ARBA" id="ARBA00022617"/>
    </source>
</evidence>
<dbReference type="GO" id="GO:0019646">
    <property type="term" value="P:aerobic electron transport chain"/>
    <property type="evidence" value="ECO:0007669"/>
    <property type="project" value="TreeGrafter"/>
</dbReference>
<dbReference type="PANTHER" id="PTHR43141:SF5">
    <property type="entry name" value="CYTOCHROME BD-I UBIQUINOL OXIDASE SUBUNIT 2"/>
    <property type="match status" value="1"/>
</dbReference>
<feature type="transmembrane region" description="Helical" evidence="12">
    <location>
        <begin position="228"/>
        <end position="248"/>
    </location>
</feature>
<protein>
    <submittedName>
        <fullName evidence="13">Cytochrome C oxidase assembly protein</fullName>
    </submittedName>
</protein>
<evidence type="ECO:0000256" key="3">
    <source>
        <dbReference type="ARBA" id="ARBA00022448"/>
    </source>
</evidence>
<evidence type="ECO:0000256" key="7">
    <source>
        <dbReference type="ARBA" id="ARBA00022723"/>
    </source>
</evidence>
<keyword evidence="3" id="KW-0813">Transport</keyword>
<evidence type="ECO:0000313" key="14">
    <source>
        <dbReference type="Proteomes" id="UP000022835"/>
    </source>
</evidence>
<dbReference type="EMBL" id="JALN02000001">
    <property type="protein sequence ID" value="KDF01881.1"/>
    <property type="molecule type" value="Genomic_DNA"/>
</dbReference>
<feature type="transmembrane region" description="Helical" evidence="12">
    <location>
        <begin position="303"/>
        <end position="326"/>
    </location>
</feature>
<dbReference type="AlphaFoldDB" id="A0A064CNG7"/>